<organism evidence="2 3">
    <name type="scientific">Neoroseomonas marina</name>
    <dbReference type="NCBI Taxonomy" id="1232220"/>
    <lineage>
        <taxon>Bacteria</taxon>
        <taxon>Pseudomonadati</taxon>
        <taxon>Pseudomonadota</taxon>
        <taxon>Alphaproteobacteria</taxon>
        <taxon>Acetobacterales</taxon>
        <taxon>Acetobacteraceae</taxon>
        <taxon>Neoroseomonas</taxon>
    </lineage>
</organism>
<reference evidence="2 3" key="1">
    <citation type="submission" date="2020-03" db="EMBL/GenBank/DDBJ databases">
        <authorList>
            <person name="Sun Q."/>
        </authorList>
    </citation>
    <scope>NUCLEOTIDE SEQUENCE [LARGE SCALE GENOMIC DNA]</scope>
    <source>
        <strain evidence="2 3">JC162</strain>
    </source>
</reference>
<evidence type="ECO:0000256" key="1">
    <source>
        <dbReference type="SAM" id="MobiDB-lite"/>
    </source>
</evidence>
<keyword evidence="3" id="KW-1185">Reference proteome</keyword>
<evidence type="ECO:0000313" key="3">
    <source>
        <dbReference type="Proteomes" id="UP000548582"/>
    </source>
</evidence>
<feature type="region of interest" description="Disordered" evidence="1">
    <location>
        <begin position="62"/>
        <end position="86"/>
    </location>
</feature>
<feature type="compositionally biased region" description="Basic residues" evidence="1">
    <location>
        <begin position="77"/>
        <end position="86"/>
    </location>
</feature>
<dbReference type="RefSeq" id="WP_170055427.1">
    <property type="nucleotide sequence ID" value="NZ_JABBKX010000007.1"/>
</dbReference>
<evidence type="ECO:0000313" key="2">
    <source>
        <dbReference type="EMBL" id="NMJ43208.1"/>
    </source>
</evidence>
<dbReference type="AlphaFoldDB" id="A0A848EIJ1"/>
<dbReference type="Proteomes" id="UP000548582">
    <property type="component" value="Unassembled WGS sequence"/>
</dbReference>
<protein>
    <submittedName>
        <fullName evidence="2">Uncharacterized protein</fullName>
    </submittedName>
</protein>
<gene>
    <name evidence="2" type="ORF">GWK16_18315</name>
</gene>
<name>A0A848EIJ1_9PROT</name>
<dbReference type="EMBL" id="JABBKX010000007">
    <property type="protein sequence ID" value="NMJ43208.1"/>
    <property type="molecule type" value="Genomic_DNA"/>
</dbReference>
<comment type="caution">
    <text evidence="2">The sequence shown here is derived from an EMBL/GenBank/DDBJ whole genome shotgun (WGS) entry which is preliminary data.</text>
</comment>
<accession>A0A848EIJ1</accession>
<proteinExistence type="predicted"/>
<sequence>MPHVGPDRVAAIMAPDRAPAFGARRATAAMAFTEPQSTVDRVILQRHDWPGVVTPLDPAMLGDMPGPGGVPIDVARQRRGLPRARA</sequence>